<gene>
    <name evidence="1" type="ORF">FRZ06_00795</name>
</gene>
<evidence type="ECO:0000313" key="1">
    <source>
        <dbReference type="EMBL" id="QOX61993.1"/>
    </source>
</evidence>
<sequence length="231" mass="25394">MRIVKEAEERKNEILDAADALFSGKGFDGTSTGDILEKVGIARGTLYYHFKSKEDIMDALIERYNFRLMAAAREIAADKSLPVASRILGVVSALNVSGGSGREIMEHIHKPQNALMHQKIQKMIFTEVVPILSGIIREGIEQGIFDTPYPEACMEMIVVYANTVFDADMVSMTAEELHGRIKAFSFNLERLLGAETGSLSYIEQTIGGGLEEEESAGRDCRGNEKQNGGSK</sequence>
<organism evidence="1 2">
    <name type="scientific">Anoxybacterium hadale</name>
    <dbReference type="NCBI Taxonomy" id="3408580"/>
    <lineage>
        <taxon>Bacteria</taxon>
        <taxon>Bacillati</taxon>
        <taxon>Bacillota</taxon>
        <taxon>Clostridia</taxon>
        <taxon>Peptostreptococcales</taxon>
        <taxon>Anaerovoracaceae</taxon>
        <taxon>Anoxybacterium</taxon>
    </lineage>
</organism>
<evidence type="ECO:0000313" key="2">
    <source>
        <dbReference type="Proteomes" id="UP000594014"/>
    </source>
</evidence>
<keyword evidence="2" id="KW-1185">Reference proteome</keyword>
<accession>A0ACD1A6I0</accession>
<protein>
    <submittedName>
        <fullName evidence="1">TetR/AcrR family transcriptional regulator</fullName>
    </submittedName>
</protein>
<name>A0ACD1A6I0_9FIRM</name>
<proteinExistence type="predicted"/>
<reference evidence="1" key="1">
    <citation type="submission" date="2019-08" db="EMBL/GenBank/DDBJ databases">
        <title>Genome sequence of Clostridiales bacterium MT110.</title>
        <authorList>
            <person name="Cao J."/>
        </authorList>
    </citation>
    <scope>NUCLEOTIDE SEQUENCE</scope>
    <source>
        <strain evidence="1">MT110</strain>
    </source>
</reference>
<dbReference type="EMBL" id="CP042469">
    <property type="protein sequence ID" value="QOX61993.1"/>
    <property type="molecule type" value="Genomic_DNA"/>
</dbReference>
<dbReference type="Proteomes" id="UP000594014">
    <property type="component" value="Chromosome"/>
</dbReference>